<dbReference type="Proteomes" id="UP000468650">
    <property type="component" value="Unassembled WGS sequence"/>
</dbReference>
<gene>
    <name evidence="2" type="ORF">F8C67_04645</name>
</gene>
<feature type="repeat" description="TPR" evidence="1">
    <location>
        <begin position="79"/>
        <end position="112"/>
    </location>
</feature>
<evidence type="ECO:0000256" key="1">
    <source>
        <dbReference type="PROSITE-ProRule" id="PRU00339"/>
    </source>
</evidence>
<proteinExistence type="predicted"/>
<accession>A0A6N6RJ32</accession>
<dbReference type="EMBL" id="WBVO01000002">
    <property type="protein sequence ID" value="KAB2813976.1"/>
    <property type="molecule type" value="Genomic_DNA"/>
</dbReference>
<comment type="caution">
    <text evidence="2">The sequence shown here is derived from an EMBL/GenBank/DDBJ whole genome shotgun (WGS) entry which is preliminary data.</text>
</comment>
<evidence type="ECO:0000313" key="3">
    <source>
        <dbReference type="Proteomes" id="UP000468650"/>
    </source>
</evidence>
<protein>
    <submittedName>
        <fullName evidence="2">Uncharacterized protein</fullName>
    </submittedName>
</protein>
<feature type="repeat" description="TPR" evidence="1">
    <location>
        <begin position="113"/>
        <end position="146"/>
    </location>
</feature>
<dbReference type="Pfam" id="PF13432">
    <property type="entry name" value="TPR_16"/>
    <property type="match status" value="1"/>
</dbReference>
<reference evidence="2 3" key="1">
    <citation type="submission" date="2019-09" db="EMBL/GenBank/DDBJ databases">
        <title>Genomes of family Cryomorphaceae.</title>
        <authorList>
            <person name="Bowman J.P."/>
        </authorList>
    </citation>
    <scope>NUCLEOTIDE SEQUENCE [LARGE SCALE GENOMIC DNA]</scope>
    <source>
        <strain evidence="2 3">LMG 25704</strain>
    </source>
</reference>
<organism evidence="2 3">
    <name type="scientific">Phaeocystidibacter luteus</name>
    <dbReference type="NCBI Taxonomy" id="911197"/>
    <lineage>
        <taxon>Bacteria</taxon>
        <taxon>Pseudomonadati</taxon>
        <taxon>Bacteroidota</taxon>
        <taxon>Flavobacteriia</taxon>
        <taxon>Flavobacteriales</taxon>
        <taxon>Phaeocystidibacteraceae</taxon>
        <taxon>Phaeocystidibacter</taxon>
    </lineage>
</organism>
<keyword evidence="1" id="KW-0802">TPR repeat</keyword>
<sequence>MNRTLLLVLVTFGTFGHAQQIERLWSAKDYEGVYANVDRVDRMRGSDMLRVAQAAFKLNHDSEAVYILELAERKGYAGDQHYFVKGEVHFSLQEFDKAAEAYHEALHLNHNRLPYLMALGDAYYRGNRLDSALAVYQRVHQMFPEKDVATFAMCKIPAEQGFLAKSAQCWRDNVTAFVDRQYEVRAREEYSNILWHGIKDTAEAAVQINRLIRMEPDVVKFRLSAIQIHAELDEWEVVDAQRAELTRIEEEGKLTNFYLGKNAYPILDMVGGYYRLQFFETIEVRPEHAVFKAKWSCFLATPQHGVLAGTWKYVENDDEYWIYSTEEGYPPVQLEAPLTLRDFVSYMRSIESKM</sequence>
<dbReference type="AlphaFoldDB" id="A0A6N6RJ32"/>
<keyword evidence="3" id="KW-1185">Reference proteome</keyword>
<name>A0A6N6RJ32_9FLAO</name>
<dbReference type="InterPro" id="IPR019734">
    <property type="entry name" value="TPR_rpt"/>
</dbReference>
<dbReference type="RefSeq" id="WP_151666644.1">
    <property type="nucleotide sequence ID" value="NZ_WBVO01000002.1"/>
</dbReference>
<dbReference type="Gene3D" id="1.25.40.10">
    <property type="entry name" value="Tetratricopeptide repeat domain"/>
    <property type="match status" value="1"/>
</dbReference>
<dbReference type="PROSITE" id="PS50005">
    <property type="entry name" value="TPR"/>
    <property type="match status" value="2"/>
</dbReference>
<dbReference type="InterPro" id="IPR011990">
    <property type="entry name" value="TPR-like_helical_dom_sf"/>
</dbReference>
<dbReference type="SMART" id="SM00028">
    <property type="entry name" value="TPR"/>
    <property type="match status" value="2"/>
</dbReference>
<evidence type="ECO:0000313" key="2">
    <source>
        <dbReference type="EMBL" id="KAB2813976.1"/>
    </source>
</evidence>
<dbReference type="OrthoDB" id="9803982at2"/>
<dbReference type="SUPFAM" id="SSF48452">
    <property type="entry name" value="TPR-like"/>
    <property type="match status" value="1"/>
</dbReference>